<feature type="binding site" evidence="9">
    <location>
        <position position="219"/>
    </location>
    <ligand>
        <name>ATP</name>
        <dbReference type="ChEBI" id="CHEBI:30616"/>
    </ligand>
</feature>
<dbReference type="SMART" id="SM00220">
    <property type="entry name" value="S_TKc"/>
    <property type="match status" value="1"/>
</dbReference>
<evidence type="ECO:0000256" key="7">
    <source>
        <dbReference type="ARBA" id="ARBA00047559"/>
    </source>
</evidence>
<dbReference type="Gene3D" id="1.10.510.10">
    <property type="entry name" value="Transferase(Phosphotransferase) domain 1"/>
    <property type="match status" value="1"/>
</dbReference>
<evidence type="ECO:0000259" key="11">
    <source>
        <dbReference type="PROSITE" id="PS50011"/>
    </source>
</evidence>
<dbReference type="PANTHER" id="PTHR48016">
    <property type="entry name" value="MAP KINASE KINASE KINASE SSK2-RELATED-RELATED"/>
    <property type="match status" value="1"/>
</dbReference>
<keyword evidence="6 9" id="KW-0067">ATP-binding</keyword>
<keyword evidence="3" id="KW-0808">Transferase</keyword>
<evidence type="ECO:0000256" key="1">
    <source>
        <dbReference type="ARBA" id="ARBA00006529"/>
    </source>
</evidence>
<dbReference type="Pfam" id="PF00069">
    <property type="entry name" value="Pkinase"/>
    <property type="match status" value="1"/>
</dbReference>
<dbReference type="EMBL" id="GCKF01041015">
    <property type="protein sequence ID" value="JAG95278.1"/>
    <property type="molecule type" value="Transcribed_RNA"/>
</dbReference>
<comment type="catalytic activity">
    <reaction evidence="7">
        <text>L-threonyl-[protein] + ATP = O-phospho-L-threonyl-[protein] + ADP + H(+)</text>
        <dbReference type="Rhea" id="RHEA:46608"/>
        <dbReference type="Rhea" id="RHEA-COMP:11060"/>
        <dbReference type="Rhea" id="RHEA-COMP:11605"/>
        <dbReference type="ChEBI" id="CHEBI:15378"/>
        <dbReference type="ChEBI" id="CHEBI:30013"/>
        <dbReference type="ChEBI" id="CHEBI:30616"/>
        <dbReference type="ChEBI" id="CHEBI:61977"/>
        <dbReference type="ChEBI" id="CHEBI:456216"/>
        <dbReference type="EC" id="2.7.11.25"/>
    </reaction>
</comment>
<organism evidence="12">
    <name type="scientific">Araucaria cunninghamii</name>
    <name type="common">Hoop pine</name>
    <name type="synonym">Moreton Bay pine</name>
    <dbReference type="NCBI Taxonomy" id="56994"/>
    <lineage>
        <taxon>Eukaryota</taxon>
        <taxon>Viridiplantae</taxon>
        <taxon>Streptophyta</taxon>
        <taxon>Embryophyta</taxon>
        <taxon>Tracheophyta</taxon>
        <taxon>Spermatophyta</taxon>
        <taxon>Pinopsida</taxon>
        <taxon>Pinidae</taxon>
        <taxon>Conifers II</taxon>
        <taxon>Araucariales</taxon>
        <taxon>Araucariaceae</taxon>
        <taxon>Araucaria</taxon>
    </lineage>
</organism>
<feature type="domain" description="Protein kinase" evidence="11">
    <location>
        <begin position="190"/>
        <end position="440"/>
    </location>
</feature>
<dbReference type="InterPro" id="IPR050538">
    <property type="entry name" value="MAP_kinase_kinase_kinase"/>
</dbReference>
<comment type="catalytic activity">
    <reaction evidence="8">
        <text>L-seryl-[protein] + ATP = O-phospho-L-seryl-[protein] + ADP + H(+)</text>
        <dbReference type="Rhea" id="RHEA:17989"/>
        <dbReference type="Rhea" id="RHEA-COMP:9863"/>
        <dbReference type="Rhea" id="RHEA-COMP:11604"/>
        <dbReference type="ChEBI" id="CHEBI:15378"/>
        <dbReference type="ChEBI" id="CHEBI:29999"/>
        <dbReference type="ChEBI" id="CHEBI:30616"/>
        <dbReference type="ChEBI" id="CHEBI:83421"/>
        <dbReference type="ChEBI" id="CHEBI:456216"/>
        <dbReference type="EC" id="2.7.11.25"/>
    </reaction>
</comment>
<reference evidence="12" key="1">
    <citation type="submission" date="2015-03" db="EMBL/GenBank/DDBJ databases">
        <title>A transcriptome of Araucaria cunninghamii, an australian fine timber species.</title>
        <authorList>
            <person name="Jing Yi C.J.Y."/>
            <person name="Yin San L.Y.S."/>
            <person name="Abdul Karim S.S."/>
            <person name="Wan Azmi N.N."/>
            <person name="Hercus R.R."/>
            <person name="Croft L.L."/>
        </authorList>
    </citation>
    <scope>NUCLEOTIDE SEQUENCE</scope>
    <source>
        <strain evidence="12">MI0301</strain>
        <tissue evidence="12">Leaf</tissue>
    </source>
</reference>
<evidence type="ECO:0000256" key="2">
    <source>
        <dbReference type="ARBA" id="ARBA00012406"/>
    </source>
</evidence>
<feature type="compositionally biased region" description="Low complexity" evidence="10">
    <location>
        <begin position="175"/>
        <end position="185"/>
    </location>
</feature>
<dbReference type="GO" id="GO:0005524">
    <property type="term" value="F:ATP binding"/>
    <property type="evidence" value="ECO:0007669"/>
    <property type="project" value="UniProtKB-UniRule"/>
</dbReference>
<dbReference type="InterPro" id="IPR011009">
    <property type="entry name" value="Kinase-like_dom_sf"/>
</dbReference>
<evidence type="ECO:0000256" key="10">
    <source>
        <dbReference type="SAM" id="MobiDB-lite"/>
    </source>
</evidence>
<dbReference type="PROSITE" id="PS50011">
    <property type="entry name" value="PROTEIN_KINASE_DOM"/>
    <property type="match status" value="1"/>
</dbReference>
<evidence type="ECO:0000256" key="3">
    <source>
        <dbReference type="ARBA" id="ARBA00022679"/>
    </source>
</evidence>
<accession>A0A0D6QZ31</accession>
<name>A0A0D6QZ31_ARACU</name>
<dbReference type="SUPFAM" id="SSF56112">
    <property type="entry name" value="Protein kinase-like (PK-like)"/>
    <property type="match status" value="1"/>
</dbReference>
<dbReference type="PROSITE" id="PS00107">
    <property type="entry name" value="PROTEIN_KINASE_ATP"/>
    <property type="match status" value="1"/>
</dbReference>
<keyword evidence="5" id="KW-0418">Kinase</keyword>
<sequence length="461" mass="51954">MRTQYSPAVSEFYEPGYALTGHLISHTNYPEYSVDPPRCSWDGFLSTHYVSRQQEPFSSNDLFELRNARSTPRRHSASTLDSPIAVGSSSTEHRSTYDSPQLSPHMPIRCMYDSPQVSPHMPIAHPLPTPPSSPSKSGRKILPKKLPLPPPTRPAERDFETSQRSQRTNPWKTHPSCQSSVSPQQCPKNWSKGKVLGKGSFGTVYEALNLDDGSFFAVKISEAETAAPELRQEIDMLKRLNHPNIVRYLGSSLDDGHLCIFLELVGMGSLRRVLDKYNHFEENMIRTYTRQILWGLEYLHQQNTIHRDLKCANILVDPYGQVKLADFGVAKQMSESLANSCKGTPLYMAPEMMKASMENRKYGLAVDIWSLGCTIIEMADGKAPWSDLEGFSFFFKLNRGELPPIPDHLSLEAKDFLGRCLKVKPQERANVSELLQHPFVANAPAVALPLSPHMNLQRQYL</sequence>
<evidence type="ECO:0000256" key="6">
    <source>
        <dbReference type="ARBA" id="ARBA00022840"/>
    </source>
</evidence>
<evidence type="ECO:0000256" key="8">
    <source>
        <dbReference type="ARBA" id="ARBA00048329"/>
    </source>
</evidence>
<dbReference type="EC" id="2.7.11.25" evidence="2"/>
<evidence type="ECO:0000313" key="12">
    <source>
        <dbReference type="EMBL" id="JAG95278.1"/>
    </source>
</evidence>
<feature type="region of interest" description="Disordered" evidence="10">
    <location>
        <begin position="68"/>
        <end position="185"/>
    </location>
</feature>
<feature type="compositionally biased region" description="Polar residues" evidence="10">
    <location>
        <begin position="162"/>
        <end position="171"/>
    </location>
</feature>
<evidence type="ECO:0000256" key="4">
    <source>
        <dbReference type="ARBA" id="ARBA00022741"/>
    </source>
</evidence>
<dbReference type="InterPro" id="IPR017441">
    <property type="entry name" value="Protein_kinase_ATP_BS"/>
</dbReference>
<protein>
    <recommendedName>
        <fullName evidence="2">mitogen-activated protein kinase kinase kinase</fullName>
        <ecNumber evidence="2">2.7.11.25</ecNumber>
    </recommendedName>
</protein>
<comment type="similarity">
    <text evidence="1">Belongs to the protein kinase superfamily. STE Ser/Thr protein kinase family. MAP kinase kinase kinase subfamily.</text>
</comment>
<evidence type="ECO:0000256" key="9">
    <source>
        <dbReference type="PROSITE-ProRule" id="PRU10141"/>
    </source>
</evidence>
<proteinExistence type="inferred from homology"/>
<keyword evidence="4 9" id="KW-0547">Nucleotide-binding</keyword>
<dbReference type="PANTHER" id="PTHR48016:SF17">
    <property type="entry name" value="MITOGEN-ACTIVATED PROTEIN KINASE KINASE KINASE YODA"/>
    <property type="match status" value="1"/>
</dbReference>
<dbReference type="AlphaFoldDB" id="A0A0D6QZ31"/>
<dbReference type="InterPro" id="IPR000719">
    <property type="entry name" value="Prot_kinase_dom"/>
</dbReference>
<dbReference type="GO" id="GO:0004709">
    <property type="term" value="F:MAP kinase kinase kinase activity"/>
    <property type="evidence" value="ECO:0007669"/>
    <property type="project" value="UniProtKB-EC"/>
</dbReference>
<evidence type="ECO:0000256" key="5">
    <source>
        <dbReference type="ARBA" id="ARBA00022777"/>
    </source>
</evidence>
<dbReference type="GO" id="GO:0005737">
    <property type="term" value="C:cytoplasm"/>
    <property type="evidence" value="ECO:0007669"/>
    <property type="project" value="TreeGrafter"/>
</dbReference>